<proteinExistence type="predicted"/>
<dbReference type="AlphaFoldDB" id="A0AAN7AUI1"/>
<evidence type="ECO:0000313" key="4">
    <source>
        <dbReference type="Proteomes" id="UP001303160"/>
    </source>
</evidence>
<evidence type="ECO:0000256" key="1">
    <source>
        <dbReference type="SAM" id="SignalP"/>
    </source>
</evidence>
<dbReference type="EMBL" id="MU863930">
    <property type="protein sequence ID" value="KAK4199614.1"/>
    <property type="molecule type" value="Genomic_DNA"/>
</dbReference>
<dbReference type="Pfam" id="PF14856">
    <property type="entry name" value="Hce2"/>
    <property type="match status" value="1"/>
</dbReference>
<sequence length="133" mass="13961">MQLTKIAVAVTGLVSAAEATKNCQTYTASVKETSSNSPPELDCYAVQASGEDHEYTVSWKGSDGQKQVASSGECNLSVLVNGADNEVAFGNQDVAEVTKLAIEKFKQTLDGVLRVGGQGTMTCNGVLVNWAIN</sequence>
<dbReference type="Proteomes" id="UP001303160">
    <property type="component" value="Unassembled WGS sequence"/>
</dbReference>
<reference evidence="3" key="1">
    <citation type="journal article" date="2023" name="Mol. Phylogenet. Evol.">
        <title>Genome-scale phylogeny and comparative genomics of the fungal order Sordariales.</title>
        <authorList>
            <person name="Hensen N."/>
            <person name="Bonometti L."/>
            <person name="Westerberg I."/>
            <person name="Brannstrom I.O."/>
            <person name="Guillou S."/>
            <person name="Cros-Aarteil S."/>
            <person name="Calhoun S."/>
            <person name="Haridas S."/>
            <person name="Kuo A."/>
            <person name="Mondo S."/>
            <person name="Pangilinan J."/>
            <person name="Riley R."/>
            <person name="LaButti K."/>
            <person name="Andreopoulos B."/>
            <person name="Lipzen A."/>
            <person name="Chen C."/>
            <person name="Yan M."/>
            <person name="Daum C."/>
            <person name="Ng V."/>
            <person name="Clum A."/>
            <person name="Steindorff A."/>
            <person name="Ohm R.A."/>
            <person name="Martin F."/>
            <person name="Silar P."/>
            <person name="Natvig D.O."/>
            <person name="Lalanne C."/>
            <person name="Gautier V."/>
            <person name="Ament-Velasquez S.L."/>
            <person name="Kruys A."/>
            <person name="Hutchinson M.I."/>
            <person name="Powell A.J."/>
            <person name="Barry K."/>
            <person name="Miller A.N."/>
            <person name="Grigoriev I.V."/>
            <person name="Debuchy R."/>
            <person name="Gladieux P."/>
            <person name="Hiltunen Thoren M."/>
            <person name="Johannesson H."/>
        </authorList>
    </citation>
    <scope>NUCLEOTIDE SEQUENCE</scope>
    <source>
        <strain evidence="3">CBS 315.58</strain>
    </source>
</reference>
<comment type="caution">
    <text evidence="3">The sequence shown here is derived from an EMBL/GenBank/DDBJ whole genome shotgun (WGS) entry which is preliminary data.</text>
</comment>
<gene>
    <name evidence="3" type="ORF">QBC40DRAFT_176055</name>
</gene>
<evidence type="ECO:0000313" key="3">
    <source>
        <dbReference type="EMBL" id="KAK4199614.1"/>
    </source>
</evidence>
<dbReference type="InterPro" id="IPR029226">
    <property type="entry name" value="Ecp2-like"/>
</dbReference>
<feature type="domain" description="Ecp2 effector protein-like" evidence="2">
    <location>
        <begin position="23"/>
        <end position="123"/>
    </location>
</feature>
<reference evidence="3" key="2">
    <citation type="submission" date="2023-05" db="EMBL/GenBank/DDBJ databases">
        <authorList>
            <consortium name="Lawrence Berkeley National Laboratory"/>
            <person name="Steindorff A."/>
            <person name="Hensen N."/>
            <person name="Bonometti L."/>
            <person name="Westerberg I."/>
            <person name="Brannstrom I.O."/>
            <person name="Guillou S."/>
            <person name="Cros-Aarteil S."/>
            <person name="Calhoun S."/>
            <person name="Haridas S."/>
            <person name="Kuo A."/>
            <person name="Mondo S."/>
            <person name="Pangilinan J."/>
            <person name="Riley R."/>
            <person name="Labutti K."/>
            <person name="Andreopoulos B."/>
            <person name="Lipzen A."/>
            <person name="Chen C."/>
            <person name="Yanf M."/>
            <person name="Daum C."/>
            <person name="Ng V."/>
            <person name="Clum A."/>
            <person name="Ohm R."/>
            <person name="Martin F."/>
            <person name="Silar P."/>
            <person name="Natvig D."/>
            <person name="Lalanne C."/>
            <person name="Gautier V."/>
            <person name="Ament-Velasquez S.L."/>
            <person name="Kruys A."/>
            <person name="Hutchinson M.I."/>
            <person name="Powell A.J."/>
            <person name="Barry K."/>
            <person name="Miller A.N."/>
            <person name="Grigoriev I.V."/>
            <person name="Debuchy R."/>
            <person name="Gladieux P."/>
            <person name="Thoren M.H."/>
            <person name="Johannesson H."/>
        </authorList>
    </citation>
    <scope>NUCLEOTIDE SEQUENCE</scope>
    <source>
        <strain evidence="3">CBS 315.58</strain>
    </source>
</reference>
<keyword evidence="1" id="KW-0732">Signal</keyword>
<organism evidence="3 4">
    <name type="scientific">Triangularia verruculosa</name>
    <dbReference type="NCBI Taxonomy" id="2587418"/>
    <lineage>
        <taxon>Eukaryota</taxon>
        <taxon>Fungi</taxon>
        <taxon>Dikarya</taxon>
        <taxon>Ascomycota</taxon>
        <taxon>Pezizomycotina</taxon>
        <taxon>Sordariomycetes</taxon>
        <taxon>Sordariomycetidae</taxon>
        <taxon>Sordariales</taxon>
        <taxon>Podosporaceae</taxon>
        <taxon>Triangularia</taxon>
    </lineage>
</organism>
<evidence type="ECO:0000259" key="2">
    <source>
        <dbReference type="Pfam" id="PF14856"/>
    </source>
</evidence>
<name>A0AAN7AUI1_9PEZI</name>
<feature type="chain" id="PRO_5042864393" evidence="1">
    <location>
        <begin position="20"/>
        <end position="133"/>
    </location>
</feature>
<feature type="signal peptide" evidence="1">
    <location>
        <begin position="1"/>
        <end position="19"/>
    </location>
</feature>
<protein>
    <submittedName>
        <fullName evidence="3">Necrosis-inducing factor-domain-containing protein</fullName>
    </submittedName>
</protein>
<keyword evidence="4" id="KW-1185">Reference proteome</keyword>
<accession>A0AAN7AUI1</accession>